<reference evidence="1 2" key="1">
    <citation type="submission" date="2018-02" db="EMBL/GenBank/DDBJ databases">
        <title>Genome sequence of the basidiomycete white-rot fungus Phlebia centrifuga.</title>
        <authorList>
            <person name="Granchi Z."/>
            <person name="Peng M."/>
            <person name="de Vries R.P."/>
            <person name="Hilden K."/>
            <person name="Makela M.R."/>
            <person name="Grigoriev I."/>
            <person name="Riley R."/>
        </authorList>
    </citation>
    <scope>NUCLEOTIDE SEQUENCE [LARGE SCALE GENOMIC DNA]</scope>
    <source>
        <strain evidence="1 2">FBCC195</strain>
    </source>
</reference>
<name>A0A2R6PJ89_9APHY</name>
<evidence type="ECO:0000313" key="2">
    <source>
        <dbReference type="Proteomes" id="UP000186601"/>
    </source>
</evidence>
<dbReference type="EMBL" id="MLYV02000479">
    <property type="protein sequence ID" value="PSR92199.1"/>
    <property type="molecule type" value="Genomic_DNA"/>
</dbReference>
<accession>A0A2R6PJ89</accession>
<gene>
    <name evidence="1" type="ORF">PHLCEN_2v4729</name>
</gene>
<dbReference type="Proteomes" id="UP000186601">
    <property type="component" value="Unassembled WGS sequence"/>
</dbReference>
<organism evidence="1 2">
    <name type="scientific">Hermanssonia centrifuga</name>
    <dbReference type="NCBI Taxonomy" id="98765"/>
    <lineage>
        <taxon>Eukaryota</taxon>
        <taxon>Fungi</taxon>
        <taxon>Dikarya</taxon>
        <taxon>Basidiomycota</taxon>
        <taxon>Agaricomycotina</taxon>
        <taxon>Agaricomycetes</taxon>
        <taxon>Polyporales</taxon>
        <taxon>Meruliaceae</taxon>
        <taxon>Hermanssonia</taxon>
    </lineage>
</organism>
<comment type="caution">
    <text evidence="1">The sequence shown here is derived from an EMBL/GenBank/DDBJ whole genome shotgun (WGS) entry which is preliminary data.</text>
</comment>
<evidence type="ECO:0000313" key="1">
    <source>
        <dbReference type="EMBL" id="PSR92199.1"/>
    </source>
</evidence>
<sequence length="415" mass="47377">MNRPIIPPELADMIIDHLRNDKVTLASCSLVNRTWVPRSRRYLFSSLTLNKEAVRNLSSFQRLLEQNASICLNIQELSLRNSSDSLVEYMTSPPQELFHILNRLPALHTLRTAYITYPPLHDLSPRVEWRPHRKLRLLEMVDTSGSRVDIAYTLSLFANTPVDELRIEDCMVYESMYPPQFDSQRLMFLVSRMSGWEVTRLVLHGVDLTGGYADLLTQILSPGHIQCLTAGEEPCIDLTGSYRMLFDRFGHRLSHLRLDTSSLNVQHINGTELISHSHVVLRAYLVQCTSLQSLHLQISSRRIQAVAPGPLESLDSVSPLLELVSRTITEITFGIGDCGDGACINMWLRTVKWEYLEYSLLSLQNLRCVTFIAQKELFGDWGRGRAPMKFLDYQQEYVQYQGLPALHEAGLLAFE</sequence>
<dbReference type="OrthoDB" id="2921803at2759"/>
<keyword evidence="2" id="KW-1185">Reference proteome</keyword>
<dbReference type="AlphaFoldDB" id="A0A2R6PJ89"/>
<protein>
    <recommendedName>
        <fullName evidence="3">F-box domain-containing protein</fullName>
    </recommendedName>
</protein>
<evidence type="ECO:0008006" key="3">
    <source>
        <dbReference type="Google" id="ProtNLM"/>
    </source>
</evidence>
<proteinExistence type="predicted"/>